<sequence>MGRGERIWPNPDRFEPERFLDNKIDGKGRDFELIPVGAGRRICPGLTLAHRMLHLMLASLVHSFDWKLLASHYTGLSLSWQFPVTFKTLSYINVVIEAKFSMCQHMIY</sequence>
<organism evidence="8 9">
    <name type="scientific">Jatropha curcas</name>
    <name type="common">Barbados nut</name>
    <dbReference type="NCBI Taxonomy" id="180498"/>
    <lineage>
        <taxon>Eukaryota</taxon>
        <taxon>Viridiplantae</taxon>
        <taxon>Streptophyta</taxon>
        <taxon>Embryophyta</taxon>
        <taxon>Tracheophyta</taxon>
        <taxon>Spermatophyta</taxon>
        <taxon>Magnoliopsida</taxon>
        <taxon>eudicotyledons</taxon>
        <taxon>Gunneridae</taxon>
        <taxon>Pentapetalae</taxon>
        <taxon>rosids</taxon>
        <taxon>fabids</taxon>
        <taxon>Malpighiales</taxon>
        <taxon>Euphorbiaceae</taxon>
        <taxon>Crotonoideae</taxon>
        <taxon>Jatropheae</taxon>
        <taxon>Jatropha</taxon>
    </lineage>
</organism>
<dbReference type="GO" id="GO:0020037">
    <property type="term" value="F:heme binding"/>
    <property type="evidence" value="ECO:0007669"/>
    <property type="project" value="InterPro"/>
</dbReference>
<dbReference type="InterPro" id="IPR002403">
    <property type="entry name" value="Cyt_P450_E_grp-IV"/>
</dbReference>
<evidence type="ECO:0000256" key="6">
    <source>
        <dbReference type="ARBA" id="ARBA00023033"/>
    </source>
</evidence>
<protein>
    <recommendedName>
        <fullName evidence="10">Cytochrome P450</fullName>
    </recommendedName>
</protein>
<dbReference type="Gene3D" id="1.10.630.10">
    <property type="entry name" value="Cytochrome P450"/>
    <property type="match status" value="1"/>
</dbReference>
<dbReference type="InterPro" id="IPR036396">
    <property type="entry name" value="Cyt_P450_sf"/>
</dbReference>
<comment type="similarity">
    <text evidence="1">Belongs to the cytochrome P450 family.</text>
</comment>
<accession>A0A067K304</accession>
<dbReference type="GO" id="GO:0005506">
    <property type="term" value="F:iron ion binding"/>
    <property type="evidence" value="ECO:0007669"/>
    <property type="project" value="InterPro"/>
</dbReference>
<dbReference type="Pfam" id="PF00067">
    <property type="entry name" value="p450"/>
    <property type="match status" value="1"/>
</dbReference>
<dbReference type="SUPFAM" id="SSF48264">
    <property type="entry name" value="Cytochrome P450"/>
    <property type="match status" value="1"/>
</dbReference>
<comment type="cofactor">
    <cofactor evidence="7">
        <name>heme</name>
        <dbReference type="ChEBI" id="CHEBI:30413"/>
    </cofactor>
</comment>
<dbReference type="EMBL" id="KK914751">
    <property type="protein sequence ID" value="KDP29428.1"/>
    <property type="molecule type" value="Genomic_DNA"/>
</dbReference>
<evidence type="ECO:0000256" key="1">
    <source>
        <dbReference type="ARBA" id="ARBA00010617"/>
    </source>
</evidence>
<keyword evidence="9" id="KW-1185">Reference proteome</keyword>
<keyword evidence="4" id="KW-0560">Oxidoreductase</keyword>
<reference evidence="8 9" key="1">
    <citation type="journal article" date="2014" name="PLoS ONE">
        <title>Global Analysis of Gene Expression Profiles in Physic Nut (Jatropha curcas L.) Seedlings Exposed to Salt Stress.</title>
        <authorList>
            <person name="Zhang L."/>
            <person name="Zhang C."/>
            <person name="Wu P."/>
            <person name="Chen Y."/>
            <person name="Li M."/>
            <person name="Jiang H."/>
            <person name="Wu G."/>
        </authorList>
    </citation>
    <scope>NUCLEOTIDE SEQUENCE [LARGE SCALE GENOMIC DNA]</scope>
    <source>
        <strain evidence="9">cv. GZQX0401</strain>
        <tissue evidence="8">Young leaves</tissue>
    </source>
</reference>
<feature type="binding site" description="axial binding residue" evidence="7">
    <location>
        <position position="43"/>
    </location>
    <ligand>
        <name>heme</name>
        <dbReference type="ChEBI" id="CHEBI:30413"/>
    </ligand>
    <ligandPart>
        <name>Fe</name>
        <dbReference type="ChEBI" id="CHEBI:18248"/>
    </ligandPart>
</feature>
<evidence type="ECO:0000256" key="4">
    <source>
        <dbReference type="ARBA" id="ARBA00023002"/>
    </source>
</evidence>
<gene>
    <name evidence="8" type="ORF">JCGZ_18349</name>
</gene>
<dbReference type="Proteomes" id="UP000027138">
    <property type="component" value="Unassembled WGS sequence"/>
</dbReference>
<dbReference type="AlphaFoldDB" id="A0A067K304"/>
<keyword evidence="2 7" id="KW-0349">Heme</keyword>
<dbReference type="PANTHER" id="PTHR47950">
    <property type="entry name" value="CYTOCHROME P450, FAMILY 76, SUBFAMILY C, POLYPEPTIDE 5-RELATED"/>
    <property type="match status" value="1"/>
</dbReference>
<dbReference type="GO" id="GO:0016705">
    <property type="term" value="F:oxidoreductase activity, acting on paired donors, with incorporation or reduction of molecular oxygen"/>
    <property type="evidence" value="ECO:0007669"/>
    <property type="project" value="InterPro"/>
</dbReference>
<proteinExistence type="inferred from homology"/>
<evidence type="ECO:0000256" key="2">
    <source>
        <dbReference type="ARBA" id="ARBA00022617"/>
    </source>
</evidence>
<dbReference type="PANTHER" id="PTHR47950:SF4">
    <property type="entry name" value="GERANIOL 8-HYDROXYLASE-LIKE"/>
    <property type="match status" value="1"/>
</dbReference>
<dbReference type="GO" id="GO:0004497">
    <property type="term" value="F:monooxygenase activity"/>
    <property type="evidence" value="ECO:0007669"/>
    <property type="project" value="UniProtKB-KW"/>
</dbReference>
<dbReference type="OrthoDB" id="6764281at2759"/>
<evidence type="ECO:0008006" key="10">
    <source>
        <dbReference type="Google" id="ProtNLM"/>
    </source>
</evidence>
<evidence type="ECO:0000313" key="8">
    <source>
        <dbReference type="EMBL" id="KDP29428.1"/>
    </source>
</evidence>
<dbReference type="PRINTS" id="PR00465">
    <property type="entry name" value="EP450IV"/>
</dbReference>
<evidence type="ECO:0000256" key="7">
    <source>
        <dbReference type="PIRSR" id="PIRSR602403-1"/>
    </source>
</evidence>
<keyword evidence="6" id="KW-0503">Monooxygenase</keyword>
<evidence type="ECO:0000256" key="3">
    <source>
        <dbReference type="ARBA" id="ARBA00022723"/>
    </source>
</evidence>
<keyword evidence="5 7" id="KW-0408">Iron</keyword>
<keyword evidence="3 7" id="KW-0479">Metal-binding</keyword>
<evidence type="ECO:0000313" key="9">
    <source>
        <dbReference type="Proteomes" id="UP000027138"/>
    </source>
</evidence>
<name>A0A067K304_JATCU</name>
<evidence type="ECO:0000256" key="5">
    <source>
        <dbReference type="ARBA" id="ARBA00023004"/>
    </source>
</evidence>
<dbReference type="InterPro" id="IPR001128">
    <property type="entry name" value="Cyt_P450"/>
</dbReference>